<reference evidence="5 6" key="1">
    <citation type="submission" date="2019-12" db="EMBL/GenBank/DDBJ databases">
        <authorList>
            <person name="Alioto T."/>
            <person name="Alioto T."/>
            <person name="Gomez Garrido J."/>
        </authorList>
    </citation>
    <scope>NUCLEOTIDE SEQUENCE [LARGE SCALE GENOMIC DNA]</scope>
</reference>
<comment type="similarity">
    <text evidence="1 3">Belongs to the sulfotransferase 1 family.</text>
</comment>
<sequence length="355" mass="41887">MIYVYKIVTIHMRKLDYFQSFHQRKMTAKNSLLPPMDLHEEEVLTQECKSLISSLPKEKGWISYYQYKYEGFWYSPTRLQQVITLQKHFLARDSDIILVTYPKSGTIWLKAIMFTLVNRKKYVIKENHPLFSKNPHELIPCFEFDLYLHDQIPDPSSIPSPRIFATHLPYFSLPKSVHNSASKLVYLCRNPKDTFVSLWHFINKLRVEKMGSCSLDEAFDMFYKGVSPYGPFWDHILDYWNESKKISNRILFLTYENMKEESSVHIKRLAEFLGCPFSAEEEESGMVEDILKLCSFNNLSNLEIYKTGKLIYGQESKVYFRRGEIGDWKKFLSPEMVKKLDQITEHKLSGFGLKI</sequence>
<dbReference type="EMBL" id="CACTIH010003720">
    <property type="protein sequence ID" value="CAA2983102.1"/>
    <property type="molecule type" value="Genomic_DNA"/>
</dbReference>
<evidence type="ECO:0000313" key="6">
    <source>
        <dbReference type="Proteomes" id="UP000594638"/>
    </source>
</evidence>
<name>A0A8S0RUX7_OLEEU</name>
<dbReference type="Gramene" id="OE9A066323T1">
    <property type="protein sequence ID" value="OE9A066323C1"/>
    <property type="gene ID" value="OE9A066323"/>
</dbReference>
<dbReference type="AlphaFoldDB" id="A0A8S0RUX7"/>
<dbReference type="GO" id="GO:0008146">
    <property type="term" value="F:sulfotransferase activity"/>
    <property type="evidence" value="ECO:0007669"/>
    <property type="project" value="InterPro"/>
</dbReference>
<dbReference type="SUPFAM" id="SSF52540">
    <property type="entry name" value="P-loop containing nucleoside triphosphate hydrolases"/>
    <property type="match status" value="1"/>
</dbReference>
<proteinExistence type="inferred from homology"/>
<gene>
    <name evidence="5" type="ORF">OLEA9_A066323</name>
</gene>
<dbReference type="Pfam" id="PF00685">
    <property type="entry name" value="Sulfotransfer_1"/>
    <property type="match status" value="1"/>
</dbReference>
<evidence type="ECO:0000256" key="3">
    <source>
        <dbReference type="RuleBase" id="RU361155"/>
    </source>
</evidence>
<dbReference type="InterPro" id="IPR027417">
    <property type="entry name" value="P-loop_NTPase"/>
</dbReference>
<keyword evidence="6" id="KW-1185">Reference proteome</keyword>
<feature type="domain" description="Sulfotransferase" evidence="4">
    <location>
        <begin position="93"/>
        <end position="352"/>
    </location>
</feature>
<keyword evidence="2 3" id="KW-0808">Transferase</keyword>
<dbReference type="EC" id="2.8.2.-" evidence="3"/>
<evidence type="ECO:0000313" key="5">
    <source>
        <dbReference type="EMBL" id="CAA2983102.1"/>
    </source>
</evidence>
<evidence type="ECO:0000256" key="2">
    <source>
        <dbReference type="ARBA" id="ARBA00022679"/>
    </source>
</evidence>
<dbReference type="Proteomes" id="UP000594638">
    <property type="component" value="Unassembled WGS sequence"/>
</dbReference>
<dbReference type="OrthoDB" id="205623at2759"/>
<organism evidence="5 6">
    <name type="scientific">Olea europaea subsp. europaea</name>
    <dbReference type="NCBI Taxonomy" id="158383"/>
    <lineage>
        <taxon>Eukaryota</taxon>
        <taxon>Viridiplantae</taxon>
        <taxon>Streptophyta</taxon>
        <taxon>Embryophyta</taxon>
        <taxon>Tracheophyta</taxon>
        <taxon>Spermatophyta</taxon>
        <taxon>Magnoliopsida</taxon>
        <taxon>eudicotyledons</taxon>
        <taxon>Gunneridae</taxon>
        <taxon>Pentapetalae</taxon>
        <taxon>asterids</taxon>
        <taxon>lamiids</taxon>
        <taxon>Lamiales</taxon>
        <taxon>Oleaceae</taxon>
        <taxon>Oleeae</taxon>
        <taxon>Olea</taxon>
    </lineage>
</organism>
<dbReference type="PANTHER" id="PTHR11783">
    <property type="entry name" value="SULFOTRANSFERASE SULT"/>
    <property type="match status" value="1"/>
</dbReference>
<accession>A0A8S0RUX7</accession>
<dbReference type="InterPro" id="IPR000863">
    <property type="entry name" value="Sulfotransferase_dom"/>
</dbReference>
<dbReference type="Gene3D" id="3.40.50.300">
    <property type="entry name" value="P-loop containing nucleotide triphosphate hydrolases"/>
    <property type="match status" value="1"/>
</dbReference>
<comment type="caution">
    <text evidence="5">The sequence shown here is derived from an EMBL/GenBank/DDBJ whole genome shotgun (WGS) entry which is preliminary data.</text>
</comment>
<evidence type="ECO:0000256" key="1">
    <source>
        <dbReference type="ARBA" id="ARBA00005771"/>
    </source>
</evidence>
<evidence type="ECO:0000259" key="4">
    <source>
        <dbReference type="Pfam" id="PF00685"/>
    </source>
</evidence>
<protein>
    <recommendedName>
        <fullName evidence="3">Sulfotransferase</fullName>
        <ecNumber evidence="3">2.8.2.-</ecNumber>
    </recommendedName>
</protein>